<evidence type="ECO:0000313" key="2">
    <source>
        <dbReference type="Proteomes" id="UP001159363"/>
    </source>
</evidence>
<comment type="caution">
    <text evidence="1">The sequence shown here is derived from an EMBL/GenBank/DDBJ whole genome shotgun (WGS) entry which is preliminary data.</text>
</comment>
<accession>A0ABQ9HAN6</accession>
<evidence type="ECO:0000313" key="1">
    <source>
        <dbReference type="EMBL" id="KAJ8881271.1"/>
    </source>
</evidence>
<dbReference type="Proteomes" id="UP001159363">
    <property type="component" value="Chromosome 5"/>
</dbReference>
<dbReference type="PANTHER" id="PTHR37162:SF1">
    <property type="entry name" value="BED-TYPE DOMAIN-CONTAINING PROTEIN"/>
    <property type="match status" value="1"/>
</dbReference>
<keyword evidence="2" id="KW-1185">Reference proteome</keyword>
<sequence length="266" mass="30473">MGTRIEVVETWKKKLLTVVCTLCPSNFNVQKGGFKYIRHHKSTHVHQKNPSADEQVLLFYLLSVSQTTKWLMQKLGGQTSFVKTICQLNLVTVSPNLTSRCSPDSEIAKKFYCLRTKPSQIIVHALGKLLLWLEFLFPTVETNLYKVIQLRRKASGGNLKTASHGKIVSVCPLMVPKSWWANLILYFRFLHCACHVAHLAASHTCGELPDVCEQLTKDVYVNFKTSDKREDYLSRIQDLIDIENHSILWPFFIRGGWSFCSMYNGF</sequence>
<reference evidence="1 2" key="1">
    <citation type="submission" date="2023-02" db="EMBL/GenBank/DDBJ databases">
        <title>LHISI_Scaffold_Assembly.</title>
        <authorList>
            <person name="Stuart O.P."/>
            <person name="Cleave R."/>
            <person name="Magrath M.J.L."/>
            <person name="Mikheyev A.S."/>
        </authorList>
    </citation>
    <scope>NUCLEOTIDE SEQUENCE [LARGE SCALE GENOMIC DNA]</scope>
    <source>
        <strain evidence="1">Daus_M_001</strain>
        <tissue evidence="1">Leg muscle</tissue>
    </source>
</reference>
<dbReference type="EMBL" id="JARBHB010000006">
    <property type="protein sequence ID" value="KAJ8881271.1"/>
    <property type="molecule type" value="Genomic_DNA"/>
</dbReference>
<organism evidence="1 2">
    <name type="scientific">Dryococelus australis</name>
    <dbReference type="NCBI Taxonomy" id="614101"/>
    <lineage>
        <taxon>Eukaryota</taxon>
        <taxon>Metazoa</taxon>
        <taxon>Ecdysozoa</taxon>
        <taxon>Arthropoda</taxon>
        <taxon>Hexapoda</taxon>
        <taxon>Insecta</taxon>
        <taxon>Pterygota</taxon>
        <taxon>Neoptera</taxon>
        <taxon>Polyneoptera</taxon>
        <taxon>Phasmatodea</taxon>
        <taxon>Verophasmatodea</taxon>
        <taxon>Anareolatae</taxon>
        <taxon>Phasmatidae</taxon>
        <taxon>Eurycanthinae</taxon>
        <taxon>Dryococelus</taxon>
    </lineage>
</organism>
<dbReference type="PANTHER" id="PTHR37162">
    <property type="entry name" value="HAT FAMILY DIMERISATION DOMAINCONTAINING PROTEIN-RELATED"/>
    <property type="match status" value="1"/>
</dbReference>
<name>A0ABQ9HAN6_9NEOP</name>
<gene>
    <name evidence="1" type="ORF">PR048_017747</name>
</gene>
<protein>
    <submittedName>
        <fullName evidence="1">Uncharacterized protein</fullName>
    </submittedName>
</protein>
<proteinExistence type="predicted"/>